<dbReference type="Proteomes" id="UP000215914">
    <property type="component" value="Unassembled WGS sequence"/>
</dbReference>
<name>A0A9K3JHS2_HELAN</name>
<gene>
    <name evidence="1" type="ORF">HanXRQr2_Chr03g0120491</name>
</gene>
<organism evidence="1 2">
    <name type="scientific">Helianthus annuus</name>
    <name type="common">Common sunflower</name>
    <dbReference type="NCBI Taxonomy" id="4232"/>
    <lineage>
        <taxon>Eukaryota</taxon>
        <taxon>Viridiplantae</taxon>
        <taxon>Streptophyta</taxon>
        <taxon>Embryophyta</taxon>
        <taxon>Tracheophyta</taxon>
        <taxon>Spermatophyta</taxon>
        <taxon>Magnoliopsida</taxon>
        <taxon>eudicotyledons</taxon>
        <taxon>Gunneridae</taxon>
        <taxon>Pentapetalae</taxon>
        <taxon>asterids</taxon>
        <taxon>campanulids</taxon>
        <taxon>Asterales</taxon>
        <taxon>Asteraceae</taxon>
        <taxon>Asteroideae</taxon>
        <taxon>Heliantheae alliance</taxon>
        <taxon>Heliantheae</taxon>
        <taxon>Helianthus</taxon>
    </lineage>
</organism>
<protein>
    <submittedName>
        <fullName evidence="1">Uncharacterized protein</fullName>
    </submittedName>
</protein>
<comment type="caution">
    <text evidence="1">The sequence shown here is derived from an EMBL/GenBank/DDBJ whole genome shotgun (WGS) entry which is preliminary data.</text>
</comment>
<keyword evidence="2" id="KW-1185">Reference proteome</keyword>
<reference evidence="1" key="1">
    <citation type="journal article" date="2017" name="Nature">
        <title>The sunflower genome provides insights into oil metabolism, flowering and Asterid evolution.</title>
        <authorList>
            <person name="Badouin H."/>
            <person name="Gouzy J."/>
            <person name="Grassa C.J."/>
            <person name="Murat F."/>
            <person name="Staton S.E."/>
            <person name="Cottret L."/>
            <person name="Lelandais-Briere C."/>
            <person name="Owens G.L."/>
            <person name="Carrere S."/>
            <person name="Mayjonade B."/>
            <person name="Legrand L."/>
            <person name="Gill N."/>
            <person name="Kane N.C."/>
            <person name="Bowers J.E."/>
            <person name="Hubner S."/>
            <person name="Bellec A."/>
            <person name="Berard A."/>
            <person name="Berges H."/>
            <person name="Blanchet N."/>
            <person name="Boniface M.C."/>
            <person name="Brunel D."/>
            <person name="Catrice O."/>
            <person name="Chaidir N."/>
            <person name="Claudel C."/>
            <person name="Donnadieu C."/>
            <person name="Faraut T."/>
            <person name="Fievet G."/>
            <person name="Helmstetter N."/>
            <person name="King M."/>
            <person name="Knapp S.J."/>
            <person name="Lai Z."/>
            <person name="Le Paslier M.C."/>
            <person name="Lippi Y."/>
            <person name="Lorenzon L."/>
            <person name="Mandel J.R."/>
            <person name="Marage G."/>
            <person name="Marchand G."/>
            <person name="Marquand E."/>
            <person name="Bret-Mestries E."/>
            <person name="Morien E."/>
            <person name="Nambeesan S."/>
            <person name="Nguyen T."/>
            <person name="Pegot-Espagnet P."/>
            <person name="Pouilly N."/>
            <person name="Raftis F."/>
            <person name="Sallet E."/>
            <person name="Schiex T."/>
            <person name="Thomas J."/>
            <person name="Vandecasteele C."/>
            <person name="Vares D."/>
            <person name="Vear F."/>
            <person name="Vautrin S."/>
            <person name="Crespi M."/>
            <person name="Mangin B."/>
            <person name="Burke J.M."/>
            <person name="Salse J."/>
            <person name="Munos S."/>
            <person name="Vincourt P."/>
            <person name="Rieseberg L.H."/>
            <person name="Langlade N.B."/>
        </authorList>
    </citation>
    <scope>NUCLEOTIDE SEQUENCE</scope>
    <source>
        <tissue evidence="1">Leaves</tissue>
    </source>
</reference>
<dbReference type="EMBL" id="MNCJ02000318">
    <property type="protein sequence ID" value="KAF5815207.1"/>
    <property type="molecule type" value="Genomic_DNA"/>
</dbReference>
<accession>A0A9K3JHS2</accession>
<dbReference type="Gramene" id="mRNA:HanXRQr2_Chr03g0120491">
    <property type="protein sequence ID" value="CDS:HanXRQr2_Chr03g0120491.1"/>
    <property type="gene ID" value="HanXRQr2_Chr03g0120491"/>
</dbReference>
<reference evidence="1" key="2">
    <citation type="submission" date="2020-06" db="EMBL/GenBank/DDBJ databases">
        <title>Helianthus annuus Genome sequencing and assembly Release 2.</title>
        <authorList>
            <person name="Gouzy J."/>
            <person name="Langlade N."/>
            <person name="Munos S."/>
        </authorList>
    </citation>
    <scope>NUCLEOTIDE SEQUENCE</scope>
    <source>
        <tissue evidence="1">Leaves</tissue>
    </source>
</reference>
<evidence type="ECO:0000313" key="1">
    <source>
        <dbReference type="EMBL" id="KAF5815207.1"/>
    </source>
</evidence>
<evidence type="ECO:0000313" key="2">
    <source>
        <dbReference type="Proteomes" id="UP000215914"/>
    </source>
</evidence>
<dbReference type="AlphaFoldDB" id="A0A9K3JHS2"/>
<sequence>MEQCHNEIEVGWVASPLPNSPSTTTKGSLKSLFTLSLTLDPFRFKSKTG</sequence>
<proteinExistence type="predicted"/>